<dbReference type="PANTHER" id="PTHR30469:SF33">
    <property type="entry name" value="SLR1207 PROTEIN"/>
    <property type="match status" value="1"/>
</dbReference>
<evidence type="ECO:0000256" key="4">
    <source>
        <dbReference type="ARBA" id="ARBA00023054"/>
    </source>
</evidence>
<evidence type="ECO:0000256" key="3">
    <source>
        <dbReference type="ARBA" id="ARBA00022448"/>
    </source>
</evidence>
<dbReference type="InterPro" id="IPR058627">
    <property type="entry name" value="MdtA-like_C"/>
</dbReference>
<dbReference type="NCBIfam" id="TIGR01730">
    <property type="entry name" value="RND_mfp"/>
    <property type="match status" value="1"/>
</dbReference>
<comment type="subcellular location">
    <subcellularLocation>
        <location evidence="1">Cell envelope</location>
    </subcellularLocation>
</comment>
<dbReference type="Pfam" id="PF25917">
    <property type="entry name" value="BSH_RND"/>
    <property type="match status" value="1"/>
</dbReference>
<evidence type="ECO:0000313" key="9">
    <source>
        <dbReference type="Proteomes" id="UP000583387"/>
    </source>
</evidence>
<comment type="similarity">
    <text evidence="2">Belongs to the membrane fusion protein (MFP) (TC 8.A.1) family.</text>
</comment>
<dbReference type="EMBL" id="CAJFCI010000025">
    <property type="protein sequence ID" value="CAD5106718.1"/>
    <property type="molecule type" value="Genomic_DNA"/>
</dbReference>
<proteinExistence type="inferred from homology"/>
<dbReference type="GO" id="GO:1990961">
    <property type="term" value="P:xenobiotic detoxification by transmembrane export across the plasma membrane"/>
    <property type="evidence" value="ECO:0007669"/>
    <property type="project" value="InterPro"/>
</dbReference>
<dbReference type="GO" id="GO:0015562">
    <property type="term" value="F:efflux transmembrane transporter activity"/>
    <property type="evidence" value="ECO:0007669"/>
    <property type="project" value="TreeGrafter"/>
</dbReference>
<dbReference type="GO" id="GO:0019898">
    <property type="term" value="C:extrinsic component of membrane"/>
    <property type="evidence" value="ECO:0007669"/>
    <property type="project" value="InterPro"/>
</dbReference>
<comment type="caution">
    <text evidence="8">The sequence shown here is derived from an EMBL/GenBank/DDBJ whole genome shotgun (WGS) entry which is preliminary data.</text>
</comment>
<dbReference type="Gene3D" id="2.40.30.170">
    <property type="match status" value="1"/>
</dbReference>
<feature type="coiled-coil region" evidence="5">
    <location>
        <begin position="101"/>
        <end position="180"/>
    </location>
</feature>
<keyword evidence="3" id="KW-0813">Transport</keyword>
<dbReference type="GO" id="GO:1990195">
    <property type="term" value="C:macrolide transmembrane transporter complex"/>
    <property type="evidence" value="ECO:0007669"/>
    <property type="project" value="InterPro"/>
</dbReference>
<feature type="domain" description="Multidrug resistance protein MdtA-like C-terminal permuted SH3" evidence="7">
    <location>
        <begin position="318"/>
        <end position="380"/>
    </location>
</feature>
<feature type="domain" description="Multidrug resistance protein MdtA-like barrel-sandwich hybrid" evidence="6">
    <location>
        <begin position="61"/>
        <end position="215"/>
    </location>
</feature>
<dbReference type="InterPro" id="IPR006143">
    <property type="entry name" value="RND_pump_MFP"/>
</dbReference>
<dbReference type="PANTHER" id="PTHR30469">
    <property type="entry name" value="MULTIDRUG RESISTANCE PROTEIN MDTA"/>
    <property type="match status" value="1"/>
</dbReference>
<dbReference type="Pfam" id="PF25967">
    <property type="entry name" value="RND-MFP_C"/>
    <property type="match status" value="1"/>
</dbReference>
<evidence type="ECO:0000256" key="5">
    <source>
        <dbReference type="SAM" id="Coils"/>
    </source>
</evidence>
<reference evidence="8 9" key="1">
    <citation type="submission" date="2020-08" db="EMBL/GenBank/DDBJ databases">
        <authorList>
            <person name="Criscuolo A."/>
        </authorList>
    </citation>
    <scope>NUCLEOTIDE SEQUENCE [LARGE SCALE GENOMIC DNA]</scope>
    <source>
        <strain evidence="8">CIP111764</strain>
    </source>
</reference>
<evidence type="ECO:0000256" key="2">
    <source>
        <dbReference type="ARBA" id="ARBA00009477"/>
    </source>
</evidence>
<protein>
    <submittedName>
        <fullName evidence="8">Macrolide export protein MacA</fullName>
    </submittedName>
</protein>
<evidence type="ECO:0000259" key="6">
    <source>
        <dbReference type="Pfam" id="PF25917"/>
    </source>
</evidence>
<gene>
    <name evidence="8" type="primary">macA_1</name>
    <name evidence="8" type="ORF">PSEWESI4_00985</name>
</gene>
<dbReference type="AlphaFoldDB" id="A0A7U7EKI7"/>
<keyword evidence="4 5" id="KW-0175">Coiled coil</keyword>
<dbReference type="Gene3D" id="2.40.420.20">
    <property type="match status" value="1"/>
</dbReference>
<dbReference type="Gene3D" id="2.40.50.100">
    <property type="match status" value="1"/>
</dbReference>
<dbReference type="RefSeq" id="WP_187670078.1">
    <property type="nucleotide sequence ID" value="NZ_CAJFCI010000025.1"/>
</dbReference>
<accession>A0A7U7EKI7</accession>
<dbReference type="Proteomes" id="UP000583387">
    <property type="component" value="Unassembled WGS sequence"/>
</dbReference>
<organism evidence="8 9">
    <name type="scientific">Zestomonas carbonaria</name>
    <dbReference type="NCBI Taxonomy" id="2762745"/>
    <lineage>
        <taxon>Bacteria</taxon>
        <taxon>Pseudomonadati</taxon>
        <taxon>Pseudomonadota</taxon>
        <taxon>Gammaproteobacteria</taxon>
        <taxon>Pseudomonadales</taxon>
        <taxon>Pseudomonadaceae</taxon>
        <taxon>Zestomonas</taxon>
    </lineage>
</organism>
<evidence type="ECO:0000313" key="8">
    <source>
        <dbReference type="EMBL" id="CAD5106718.1"/>
    </source>
</evidence>
<evidence type="ECO:0000259" key="7">
    <source>
        <dbReference type="Pfam" id="PF25967"/>
    </source>
</evidence>
<dbReference type="GO" id="GO:1990281">
    <property type="term" value="C:efflux pump complex"/>
    <property type="evidence" value="ECO:0007669"/>
    <property type="project" value="TreeGrafter"/>
</dbReference>
<dbReference type="GO" id="GO:0030313">
    <property type="term" value="C:cell envelope"/>
    <property type="evidence" value="ECO:0007669"/>
    <property type="project" value="UniProtKB-SubCell"/>
</dbReference>
<dbReference type="SUPFAM" id="SSF111369">
    <property type="entry name" value="HlyD-like secretion proteins"/>
    <property type="match status" value="1"/>
</dbReference>
<dbReference type="Gene3D" id="6.10.140.1990">
    <property type="match status" value="1"/>
</dbReference>
<dbReference type="InterPro" id="IPR030190">
    <property type="entry name" value="MacA_alpha-hairpin_sf"/>
</dbReference>
<dbReference type="InterPro" id="IPR058625">
    <property type="entry name" value="MdtA-like_BSH"/>
</dbReference>
<sequence length="390" mass="42160">MSFDLRSKGRWLLLTLVPMLLLLGAWWWQGDAAPDYLTVPVARGDVEATVVAIGTLQPRESVDVGAQVSGQVLRLHVQPGDKVEKGQLLAEIDASLHEATVEADRAALAGLRAQLADQQAQLDLARQQHQRQLRLARDEATREEDVQVAIAAWKSAQARLEQLRAQIAESQARLRGNEALLGYTRLYAPIAGTVLGVDVKQGQTLNATYQTPTVMRIADLSAMTAWTKVSEADIRQLAPGMPLYFTTLGGDGRRWHAKVRQVLPAPPVTPANGGEEGAAAQATQAVQYTVLFDVANDDGALMPQMTAQVVFITAAVHDVLTAPLEALDPVAGEAGLFTTRVLDAKGRPQGREVRVGARNRQLVEVLDGLAEGDRLVTGEVAQTSAVRFQW</sequence>
<evidence type="ECO:0000256" key="1">
    <source>
        <dbReference type="ARBA" id="ARBA00004196"/>
    </source>
</evidence>
<name>A0A7U7EKI7_9GAMM</name>
<keyword evidence="9" id="KW-1185">Reference proteome</keyword>